<evidence type="ECO:0000256" key="2">
    <source>
        <dbReference type="SAM" id="SignalP"/>
    </source>
</evidence>
<keyword evidence="3" id="KW-0378">Hydrolase</keyword>
<keyword evidence="4" id="KW-1185">Reference proteome</keyword>
<feature type="signal peptide" evidence="2">
    <location>
        <begin position="1"/>
        <end position="35"/>
    </location>
</feature>
<proteinExistence type="predicted"/>
<dbReference type="Gene3D" id="2.180.10.10">
    <property type="entry name" value="RHS repeat-associated core"/>
    <property type="match status" value="1"/>
</dbReference>
<keyword evidence="2" id="KW-0732">Signal</keyword>
<evidence type="ECO:0000256" key="1">
    <source>
        <dbReference type="SAM" id="MobiDB-lite"/>
    </source>
</evidence>
<sequence>MNGQHLLRPKMSRQPALALILGALSILGAAGPAHAQNEFIYFVTVKQKDPSKEEPRIVATQTGFRLRHIRGIVTALHGVLVSDATIEAVSEKGAKLTKPLTIVQVDVASDVAVLSSPEFSGLDAQGFEQATDVDWEALRGEKLTFIGHPKGVPRPTPDDVNVEKGPEGPLFPLTRLINEDLRDGFKVRKTPGLNVLMLPIHGNVFPGHSGAPVLDSLNRVVAVVDGGMDEKNIGWAVPWRAVMLREPAKDPLFQVYQDLLAVPAAPPAGGSEKQARDGAATRREIERNRRQYERDRGEEEVEYFASVVKRYGVPVGIGPLSPRQAQARAASYKFISRNGLVEDVEIVSGHGKLTINHGVNAILQPPTDGVTNKLECKYHYMYDQRRFLVEESARDRMGEVVWSLRYTNIPPTTGLYTDSAGFPRARLGSGAAAVVFSLTDEGFANEVRFVDRDGAPQTDSNGVFGLSYVLDASGQVTEATFLDETGNPVCCRDGYVKRRFTYDALGQNTSVSLLDEADRPATHKAGYARFTWTRDKWGNLVEEAFFDAEGRRALNADGYAVRRLTLDDWGEVRTEDYLGVDEKPIVQKHGYARVELVHDDRGYETSGTCFDAEGKPALDQFGFTKLAHTYDERGNMKKEEYFDVHGNRAVQKSGMASLTCGYDGRGNQAWMAFSGPDDRPTPNKDGYAKVTYTYSQDNKVVAETYLDVKDRPTQHRNGYASVARTYDNRGNRVSESYLDERGRATASKDGYARIECKFDARGNRVEEAYFGADGRPARHNNGYATLRARHNARGDVINETYFDTDGRAMARKEGVHEMRSTFDERGNRTGESYFDAGGSPTIVAEGFHEIRWEFDNRGNALVEAYFDASGRPTLGKRGYARCTRSFNNRGNILATDYLGVGGEPVLHSDGYAGIRSTNDSRGNVIKELYLDTKGRPTLLNDGYASETWVYDNQSNPIQDAFWDTEGLPTITSGIKSSYAPVHRIQKEFDSRGNTTKVRNFDKEEKLTPSADGIAAIAAAYDARCNAVELTYLGADERPVINLTEGVAVVVETFDERGNTTSQSYLDVLRRPMPCPGGYIKLSKAYDDHGNVTEEAYWGPNGLVSHNGIEVARSESTYDAHGRVLQIRYFDPAGQPARHRLHGNAMVKYEYDTWGNITREDSYGVDGERSPNAGGVASNTRAYDRRGNQVEEAYFDPEGKRVVHSFWGYSRAVYAYDDRGTRVKATCLDAMDRELPTRIVVISVPDERDEAFGLRFQDALLSYKNENLDIVSKLVSRLRSEENWDQGAEVSILRNGQVENRTATPRMLLRAALKDEVVR</sequence>
<name>A0ABT6FCV4_9BACT</name>
<keyword evidence="3" id="KW-0645">Protease</keyword>
<dbReference type="SUPFAM" id="SSF50494">
    <property type="entry name" value="Trypsin-like serine proteases"/>
    <property type="match status" value="1"/>
</dbReference>
<dbReference type="Pfam" id="PF13365">
    <property type="entry name" value="Trypsin_2"/>
    <property type="match status" value="1"/>
</dbReference>
<comment type="caution">
    <text evidence="3">The sequence shown here is derived from an EMBL/GenBank/DDBJ whole genome shotgun (WGS) entry which is preliminary data.</text>
</comment>
<accession>A0ABT6FCV4</accession>
<organism evidence="3 4">
    <name type="scientific">Paludisphaera mucosa</name>
    <dbReference type="NCBI Taxonomy" id="3030827"/>
    <lineage>
        <taxon>Bacteria</taxon>
        <taxon>Pseudomonadati</taxon>
        <taxon>Planctomycetota</taxon>
        <taxon>Planctomycetia</taxon>
        <taxon>Isosphaerales</taxon>
        <taxon>Isosphaeraceae</taxon>
        <taxon>Paludisphaera</taxon>
    </lineage>
</organism>
<feature type="chain" id="PRO_5046351223" evidence="2">
    <location>
        <begin position="36"/>
        <end position="1318"/>
    </location>
</feature>
<feature type="region of interest" description="Disordered" evidence="1">
    <location>
        <begin position="266"/>
        <end position="293"/>
    </location>
</feature>
<dbReference type="Gene3D" id="2.40.10.120">
    <property type="match status" value="1"/>
</dbReference>
<evidence type="ECO:0000313" key="4">
    <source>
        <dbReference type="Proteomes" id="UP001216907"/>
    </source>
</evidence>
<gene>
    <name evidence="3" type="ORF">PZE19_16520</name>
</gene>
<dbReference type="RefSeq" id="WP_277861736.1">
    <property type="nucleotide sequence ID" value="NZ_JARRAG010000002.1"/>
</dbReference>
<dbReference type="GO" id="GO:0006508">
    <property type="term" value="P:proteolysis"/>
    <property type="evidence" value="ECO:0007669"/>
    <property type="project" value="UniProtKB-KW"/>
</dbReference>
<dbReference type="EMBL" id="JARRAG010000002">
    <property type="protein sequence ID" value="MDG3005397.1"/>
    <property type="molecule type" value="Genomic_DNA"/>
</dbReference>
<reference evidence="3 4" key="1">
    <citation type="submission" date="2023-03" db="EMBL/GenBank/DDBJ databases">
        <title>Paludisphaera mucosa sp. nov. a novel planctomycete from northern fen.</title>
        <authorList>
            <person name="Ivanova A."/>
        </authorList>
    </citation>
    <scope>NUCLEOTIDE SEQUENCE [LARGE SCALE GENOMIC DNA]</scope>
    <source>
        <strain evidence="3 4">Pla2</strain>
    </source>
</reference>
<evidence type="ECO:0000313" key="3">
    <source>
        <dbReference type="EMBL" id="MDG3005397.1"/>
    </source>
</evidence>
<dbReference type="GO" id="GO:0008233">
    <property type="term" value="F:peptidase activity"/>
    <property type="evidence" value="ECO:0007669"/>
    <property type="project" value="UniProtKB-KW"/>
</dbReference>
<feature type="compositionally biased region" description="Basic and acidic residues" evidence="1">
    <location>
        <begin position="273"/>
        <end position="293"/>
    </location>
</feature>
<dbReference type="InterPro" id="IPR009003">
    <property type="entry name" value="Peptidase_S1_PA"/>
</dbReference>
<dbReference type="Proteomes" id="UP001216907">
    <property type="component" value="Unassembled WGS sequence"/>
</dbReference>
<protein>
    <submittedName>
        <fullName evidence="3">Serine protease</fullName>
    </submittedName>
</protein>